<organism evidence="4 5">
    <name type="scientific">Pestalotiopsis fici (strain W106-1 / CGMCC3.15140)</name>
    <dbReference type="NCBI Taxonomy" id="1229662"/>
    <lineage>
        <taxon>Eukaryota</taxon>
        <taxon>Fungi</taxon>
        <taxon>Dikarya</taxon>
        <taxon>Ascomycota</taxon>
        <taxon>Pezizomycotina</taxon>
        <taxon>Sordariomycetes</taxon>
        <taxon>Xylariomycetidae</taxon>
        <taxon>Amphisphaeriales</taxon>
        <taxon>Sporocadaceae</taxon>
        <taxon>Pestalotiopsis</taxon>
    </lineage>
</organism>
<dbReference type="eggNOG" id="ENOG502SPBP">
    <property type="taxonomic scope" value="Eukaryota"/>
</dbReference>
<dbReference type="OrthoDB" id="9930022at2759"/>
<dbReference type="Proteomes" id="UP000030651">
    <property type="component" value="Unassembled WGS sequence"/>
</dbReference>
<keyword evidence="1" id="KW-0539">Nucleus</keyword>
<accession>W3X6N8</accession>
<sequence length="452" mass="50898">MPAFVSTTLQVAIIMPSNSTIDLQHRKACQQCTKAKRKCDKQIPTCRRCIRKRAHCQYPTTRRYERKVKSPRQLRGASNDTAGPQLPVPIGEGATVERCQAEPAVVGSFTGCDDSDMAHHSLELLSPIPVLPVANPAPMSNLDVRSWFCGPDAWSMNHHIPATSSNLSLPSSAVNALALKQWVESIRGSLRYWIEFGHNIFIHKHLYLHIGLPSSLQDAWMALTAYHSKTKENEEITLTMVGDRAQNYILQQSLMDNITSTASTGDVWSHLVRVQTLFIYQFIRLFDGDIRQRALAEKQIPTLDAWSEQLWQQAQFDAELMTAQSIIGSGSIQDDGHDDSEEIAWNEWILSESVRRIRLLVNFMHGVYLTLRDGWVECNGAPKFTARKGLWDAVSSADWTVLLRNKGPLFVSLNQIDQLTIMAKADEVETFSFDLLSASVNHGKLDTWIRTL</sequence>
<dbReference type="KEGG" id="pfy:PFICI_06069"/>
<dbReference type="PROSITE" id="PS00463">
    <property type="entry name" value="ZN2_CY6_FUNGAL_1"/>
    <property type="match status" value="1"/>
</dbReference>
<feature type="domain" description="Zn(2)-C6 fungal-type" evidence="3">
    <location>
        <begin position="28"/>
        <end position="58"/>
    </location>
</feature>
<dbReference type="AlphaFoldDB" id="W3X6N8"/>
<dbReference type="GO" id="GO:0005634">
    <property type="term" value="C:nucleus"/>
    <property type="evidence" value="ECO:0007669"/>
    <property type="project" value="TreeGrafter"/>
</dbReference>
<dbReference type="CDD" id="cd00067">
    <property type="entry name" value="GAL4"/>
    <property type="match status" value="1"/>
</dbReference>
<dbReference type="PANTHER" id="PTHR37534">
    <property type="entry name" value="TRANSCRIPTIONAL ACTIVATOR PROTEIN UGA3"/>
    <property type="match status" value="1"/>
</dbReference>
<dbReference type="GO" id="GO:0000981">
    <property type="term" value="F:DNA-binding transcription factor activity, RNA polymerase II-specific"/>
    <property type="evidence" value="ECO:0007669"/>
    <property type="project" value="InterPro"/>
</dbReference>
<gene>
    <name evidence="4" type="ORF">PFICI_06069</name>
</gene>
<dbReference type="PROSITE" id="PS50048">
    <property type="entry name" value="ZN2_CY6_FUNGAL_2"/>
    <property type="match status" value="1"/>
</dbReference>
<keyword evidence="5" id="KW-1185">Reference proteome</keyword>
<evidence type="ECO:0000313" key="5">
    <source>
        <dbReference type="Proteomes" id="UP000030651"/>
    </source>
</evidence>
<evidence type="ECO:0000313" key="4">
    <source>
        <dbReference type="EMBL" id="ETS81067.1"/>
    </source>
</evidence>
<dbReference type="InterPro" id="IPR001138">
    <property type="entry name" value="Zn2Cys6_DnaBD"/>
</dbReference>
<feature type="region of interest" description="Disordered" evidence="2">
    <location>
        <begin position="62"/>
        <end position="87"/>
    </location>
</feature>
<dbReference type="GeneID" id="19271082"/>
<dbReference type="InterPro" id="IPR036864">
    <property type="entry name" value="Zn2-C6_fun-type_DNA-bd_sf"/>
</dbReference>
<reference evidence="5" key="1">
    <citation type="journal article" date="2015" name="BMC Genomics">
        <title>Genomic and transcriptomic analysis of the endophytic fungus Pestalotiopsis fici reveals its lifestyle and high potential for synthesis of natural products.</title>
        <authorList>
            <person name="Wang X."/>
            <person name="Zhang X."/>
            <person name="Liu L."/>
            <person name="Xiang M."/>
            <person name="Wang W."/>
            <person name="Sun X."/>
            <person name="Che Y."/>
            <person name="Guo L."/>
            <person name="Liu G."/>
            <person name="Guo L."/>
            <person name="Wang C."/>
            <person name="Yin W.B."/>
            <person name="Stadler M."/>
            <person name="Zhang X."/>
            <person name="Liu X."/>
        </authorList>
    </citation>
    <scope>NUCLEOTIDE SEQUENCE [LARGE SCALE GENOMIC DNA]</scope>
    <source>
        <strain evidence="5">W106-1 / CGMCC3.15140</strain>
    </source>
</reference>
<dbReference type="SUPFAM" id="SSF57701">
    <property type="entry name" value="Zn2/Cys6 DNA-binding domain"/>
    <property type="match status" value="1"/>
</dbReference>
<dbReference type="Gene3D" id="4.10.240.10">
    <property type="entry name" value="Zn(2)-C6 fungal-type DNA-binding domain"/>
    <property type="match status" value="1"/>
</dbReference>
<protein>
    <recommendedName>
        <fullName evidence="3">Zn(2)-C6 fungal-type domain-containing protein</fullName>
    </recommendedName>
</protein>
<evidence type="ECO:0000256" key="2">
    <source>
        <dbReference type="SAM" id="MobiDB-lite"/>
    </source>
</evidence>
<dbReference type="HOGENOM" id="CLU_024655_0_0_1"/>
<dbReference type="InParanoid" id="W3X6N8"/>
<dbReference type="GO" id="GO:0000976">
    <property type="term" value="F:transcription cis-regulatory region binding"/>
    <property type="evidence" value="ECO:0007669"/>
    <property type="project" value="TreeGrafter"/>
</dbReference>
<dbReference type="GO" id="GO:0045944">
    <property type="term" value="P:positive regulation of transcription by RNA polymerase II"/>
    <property type="evidence" value="ECO:0007669"/>
    <property type="project" value="TreeGrafter"/>
</dbReference>
<dbReference type="Pfam" id="PF00172">
    <property type="entry name" value="Zn_clus"/>
    <property type="match status" value="1"/>
</dbReference>
<dbReference type="RefSeq" id="XP_007832841.1">
    <property type="nucleotide sequence ID" value="XM_007834650.1"/>
</dbReference>
<dbReference type="SMART" id="SM00066">
    <property type="entry name" value="GAL4"/>
    <property type="match status" value="1"/>
</dbReference>
<proteinExistence type="predicted"/>
<dbReference type="PANTHER" id="PTHR37534:SF49">
    <property type="entry name" value="LYSINE BIOSYNTHESIS REGULATORY PROTEIN LYS14"/>
    <property type="match status" value="1"/>
</dbReference>
<name>W3X6N8_PESFW</name>
<dbReference type="EMBL" id="KI912112">
    <property type="protein sequence ID" value="ETS81067.1"/>
    <property type="molecule type" value="Genomic_DNA"/>
</dbReference>
<dbReference type="GO" id="GO:0008270">
    <property type="term" value="F:zinc ion binding"/>
    <property type="evidence" value="ECO:0007669"/>
    <property type="project" value="InterPro"/>
</dbReference>
<evidence type="ECO:0000259" key="3">
    <source>
        <dbReference type="PROSITE" id="PS50048"/>
    </source>
</evidence>
<evidence type="ECO:0000256" key="1">
    <source>
        <dbReference type="ARBA" id="ARBA00023242"/>
    </source>
</evidence>
<dbReference type="OMA" id="WILMENV"/>